<gene>
    <name evidence="2" type="ORF">IAA52_10155</name>
</gene>
<accession>A0A9D0ZNG0</accession>
<dbReference type="AlphaFoldDB" id="A0A9D0ZNG0"/>
<organism evidence="2 3">
    <name type="scientific">Candidatus Pullichristensenella stercorigallinarum</name>
    <dbReference type="NCBI Taxonomy" id="2840909"/>
    <lineage>
        <taxon>Bacteria</taxon>
        <taxon>Bacillati</taxon>
        <taxon>Bacillota</taxon>
        <taxon>Clostridia</taxon>
        <taxon>Candidatus Pullichristensenella</taxon>
    </lineage>
</organism>
<keyword evidence="2" id="KW-0378">Hydrolase</keyword>
<dbReference type="InterPro" id="IPR036412">
    <property type="entry name" value="HAD-like_sf"/>
</dbReference>
<evidence type="ECO:0000313" key="2">
    <source>
        <dbReference type="EMBL" id="HIQ83447.1"/>
    </source>
</evidence>
<evidence type="ECO:0000256" key="1">
    <source>
        <dbReference type="SAM" id="MobiDB-lite"/>
    </source>
</evidence>
<evidence type="ECO:0000313" key="3">
    <source>
        <dbReference type="Proteomes" id="UP000824260"/>
    </source>
</evidence>
<sequence>MQTPIVALIYDFDKTLSPKDMQEYSFIPGLSMEPAAFWGLCRELSLKTNMDGILAYMYMMKKLAEGTMELSREALSRLGEKVEFFPGVETWFDRVGEIGRQNGVTVEHYIISSGLQEIIQGSRIGNRFKAVFAASFCYDKDGRAEWPASAVNYTSKTQYLFRINKGILDVTNDRDLNAYTPEYKRRVPFSNMIYIGDGLTDVPCMKMTKQKGGFSIAVHAPGDTDIADGLLLQGRADFAMEADYSAGSELESVVTDLIRRIRASHDLSVRHARQVRRAYERSGEPAPPDIAMRGGLVEEDSIE</sequence>
<protein>
    <submittedName>
        <fullName evidence="2">Haloacid dehalogenase-like hydrolase</fullName>
    </submittedName>
</protein>
<dbReference type="Gene3D" id="3.40.50.1000">
    <property type="entry name" value="HAD superfamily/HAD-like"/>
    <property type="match status" value="1"/>
</dbReference>
<dbReference type="InterPro" id="IPR023214">
    <property type="entry name" value="HAD_sf"/>
</dbReference>
<reference evidence="2" key="1">
    <citation type="submission" date="2020-10" db="EMBL/GenBank/DDBJ databases">
        <authorList>
            <person name="Gilroy R."/>
        </authorList>
    </citation>
    <scope>NUCLEOTIDE SEQUENCE</scope>
    <source>
        <strain evidence="2">ChiSjej6B24-2974</strain>
    </source>
</reference>
<dbReference type="Proteomes" id="UP000824260">
    <property type="component" value="Unassembled WGS sequence"/>
</dbReference>
<dbReference type="Pfam" id="PF12710">
    <property type="entry name" value="HAD"/>
    <property type="match status" value="1"/>
</dbReference>
<dbReference type="GO" id="GO:0016787">
    <property type="term" value="F:hydrolase activity"/>
    <property type="evidence" value="ECO:0007669"/>
    <property type="project" value="UniProtKB-KW"/>
</dbReference>
<proteinExistence type="predicted"/>
<comment type="caution">
    <text evidence="2">The sequence shown here is derived from an EMBL/GenBank/DDBJ whole genome shotgun (WGS) entry which is preliminary data.</text>
</comment>
<reference evidence="2" key="2">
    <citation type="journal article" date="2021" name="PeerJ">
        <title>Extensive microbial diversity within the chicken gut microbiome revealed by metagenomics and culture.</title>
        <authorList>
            <person name="Gilroy R."/>
            <person name="Ravi A."/>
            <person name="Getino M."/>
            <person name="Pursley I."/>
            <person name="Horton D.L."/>
            <person name="Alikhan N.F."/>
            <person name="Baker D."/>
            <person name="Gharbi K."/>
            <person name="Hall N."/>
            <person name="Watson M."/>
            <person name="Adriaenssens E.M."/>
            <person name="Foster-Nyarko E."/>
            <person name="Jarju S."/>
            <person name="Secka A."/>
            <person name="Antonio M."/>
            <person name="Oren A."/>
            <person name="Chaudhuri R.R."/>
            <person name="La Ragione R."/>
            <person name="Hildebrand F."/>
            <person name="Pallen M.J."/>
        </authorList>
    </citation>
    <scope>NUCLEOTIDE SEQUENCE</scope>
    <source>
        <strain evidence="2">ChiSjej6B24-2974</strain>
    </source>
</reference>
<dbReference type="SUPFAM" id="SSF56784">
    <property type="entry name" value="HAD-like"/>
    <property type="match status" value="1"/>
</dbReference>
<dbReference type="EMBL" id="DVFZ01000100">
    <property type="protein sequence ID" value="HIQ83447.1"/>
    <property type="molecule type" value="Genomic_DNA"/>
</dbReference>
<feature type="region of interest" description="Disordered" evidence="1">
    <location>
        <begin position="278"/>
        <end position="303"/>
    </location>
</feature>
<name>A0A9D0ZNG0_9FIRM</name>